<dbReference type="Pfam" id="PF02812">
    <property type="entry name" value="ELFV_dehydrog_N"/>
    <property type="match status" value="1"/>
</dbReference>
<evidence type="ECO:0000259" key="3">
    <source>
        <dbReference type="SMART" id="SM00839"/>
    </source>
</evidence>
<organism evidence="4">
    <name type="scientific">marine metagenome</name>
    <dbReference type="NCBI Taxonomy" id="408172"/>
    <lineage>
        <taxon>unclassified sequences</taxon>
        <taxon>metagenomes</taxon>
        <taxon>ecological metagenomes</taxon>
    </lineage>
</organism>
<name>A0A382L1X6_9ZZZZ</name>
<dbReference type="PRINTS" id="PR00082">
    <property type="entry name" value="GLFDHDRGNASE"/>
</dbReference>
<dbReference type="GO" id="GO:0004352">
    <property type="term" value="F:glutamate dehydrogenase (NAD+) activity"/>
    <property type="evidence" value="ECO:0007669"/>
    <property type="project" value="TreeGrafter"/>
</dbReference>
<feature type="non-terminal residue" evidence="4">
    <location>
        <position position="343"/>
    </location>
</feature>
<accession>A0A382L1X6</accession>
<dbReference type="AlphaFoldDB" id="A0A382L1X6"/>
<dbReference type="Pfam" id="PF00208">
    <property type="entry name" value="ELFV_dehydrog"/>
    <property type="match status" value="1"/>
</dbReference>
<feature type="domain" description="Glutamate/phenylalanine/leucine/valine/L-tryptophan dehydrogenase C-terminal" evidence="3">
    <location>
        <begin position="192"/>
        <end position="343"/>
    </location>
</feature>
<dbReference type="SMART" id="SM00839">
    <property type="entry name" value="ELFV_dehydrog"/>
    <property type="match status" value="1"/>
</dbReference>
<dbReference type="PANTHER" id="PTHR11606">
    <property type="entry name" value="GLUTAMATE DEHYDROGENASE"/>
    <property type="match status" value="1"/>
</dbReference>
<sequence length="343" mass="36999">VEMSSNPPGILQSPSVFSMAVRQLEIVGDLIGLDDGLRRILSSCEKEFTVNFPVKMDNGTVKTFSAYRVHHNTSLGPAKGGLRFHPDVHLDETKALAMWMTWKCAIANIPYGGGKGGVTCEPNKLSLIELERLTRRLASEMSPIMGGNMDIPAPDVNTNEQIMSWIMDTISSQIGHTSPSVVTGKPVAIGGTVGRKEATGRGISIITKETLKTHKMPLEDCRIVIQGFGSVGYWSAKFLNDMGCKIIAVSNIHGAIFNNNGLDINSLGIHQLSNPNLGTFPGVDTISNKELLSLPCNVLIPAALERQITIENADQINAHILIEAANGPVTPEADIILQERGIQ</sequence>
<dbReference type="InterPro" id="IPR006095">
    <property type="entry name" value="Glu/Leu/Phe/Val/Trp_DH"/>
</dbReference>
<dbReference type="SUPFAM" id="SSF51735">
    <property type="entry name" value="NAD(P)-binding Rossmann-fold domains"/>
    <property type="match status" value="1"/>
</dbReference>
<dbReference type="EMBL" id="UINC01083519">
    <property type="protein sequence ID" value="SVC29302.1"/>
    <property type="molecule type" value="Genomic_DNA"/>
</dbReference>
<dbReference type="Gene3D" id="3.40.50.10860">
    <property type="entry name" value="Leucine Dehydrogenase, chain A, domain 1"/>
    <property type="match status" value="1"/>
</dbReference>
<reference evidence="4" key="1">
    <citation type="submission" date="2018-05" db="EMBL/GenBank/DDBJ databases">
        <authorList>
            <person name="Lanie J.A."/>
            <person name="Ng W.-L."/>
            <person name="Kazmierczak K.M."/>
            <person name="Andrzejewski T.M."/>
            <person name="Davidsen T.M."/>
            <person name="Wayne K.J."/>
            <person name="Tettelin H."/>
            <person name="Glass J.I."/>
            <person name="Rusch D."/>
            <person name="Podicherti R."/>
            <person name="Tsui H.-C.T."/>
            <person name="Winkler M.E."/>
        </authorList>
    </citation>
    <scope>NUCLEOTIDE SEQUENCE</scope>
</reference>
<evidence type="ECO:0000313" key="4">
    <source>
        <dbReference type="EMBL" id="SVC29302.1"/>
    </source>
</evidence>
<dbReference type="InterPro" id="IPR046346">
    <property type="entry name" value="Aminoacid_DH-like_N_sf"/>
</dbReference>
<dbReference type="InterPro" id="IPR036291">
    <property type="entry name" value="NAD(P)-bd_dom_sf"/>
</dbReference>
<feature type="non-terminal residue" evidence="4">
    <location>
        <position position="1"/>
    </location>
</feature>
<dbReference type="SUPFAM" id="SSF53223">
    <property type="entry name" value="Aminoacid dehydrogenase-like, N-terminal domain"/>
    <property type="match status" value="1"/>
</dbReference>
<comment type="similarity">
    <text evidence="1">Belongs to the Glu/Leu/Phe/Val dehydrogenases family.</text>
</comment>
<dbReference type="PANTHER" id="PTHR11606:SF13">
    <property type="entry name" value="GLUTAMATE DEHYDROGENASE 1, MITOCHONDRIAL"/>
    <property type="match status" value="1"/>
</dbReference>
<dbReference type="Gene3D" id="3.40.50.720">
    <property type="entry name" value="NAD(P)-binding Rossmann-like Domain"/>
    <property type="match status" value="1"/>
</dbReference>
<dbReference type="GO" id="GO:0006538">
    <property type="term" value="P:L-glutamate catabolic process"/>
    <property type="evidence" value="ECO:0007669"/>
    <property type="project" value="TreeGrafter"/>
</dbReference>
<protein>
    <recommendedName>
        <fullName evidence="3">Glutamate/phenylalanine/leucine/valine/L-tryptophan dehydrogenase C-terminal domain-containing protein</fullName>
    </recommendedName>
</protein>
<evidence type="ECO:0000256" key="2">
    <source>
        <dbReference type="ARBA" id="ARBA00023002"/>
    </source>
</evidence>
<gene>
    <name evidence="4" type="ORF">METZ01_LOCUS282156</name>
</gene>
<evidence type="ECO:0000256" key="1">
    <source>
        <dbReference type="ARBA" id="ARBA00006382"/>
    </source>
</evidence>
<dbReference type="InterPro" id="IPR006097">
    <property type="entry name" value="Glu/Leu/Phe/Val/Trp_DH_dimer"/>
</dbReference>
<keyword evidence="2" id="KW-0560">Oxidoreductase</keyword>
<dbReference type="InterPro" id="IPR006096">
    <property type="entry name" value="Glu/Leu/Phe/Val/Trp_DH_C"/>
</dbReference>
<proteinExistence type="inferred from homology"/>